<sequence>MDQTSRGSSSIPLDFLHKLRNHFLGTLVLASSKTQDRVEQFLNDGLIDIAAFGEPFIANLDLVERLRNGCPLLKPDRALYCDRGAQGYTDYSAYSIN</sequence>
<evidence type="ECO:0000313" key="1">
    <source>
        <dbReference type="EMBL" id="MBV4521175.1"/>
    </source>
</evidence>
<accession>A0ABS6QQI4</accession>
<dbReference type="InterPro" id="IPR045247">
    <property type="entry name" value="Oye-like"/>
</dbReference>
<organism evidence="1 2">
    <name type="scientific">Pseudomonas azerbaijanoccidentalis</name>
    <dbReference type="NCBI Taxonomy" id="2842347"/>
    <lineage>
        <taxon>Bacteria</taxon>
        <taxon>Pseudomonadati</taxon>
        <taxon>Pseudomonadota</taxon>
        <taxon>Gammaproteobacteria</taxon>
        <taxon>Pseudomonadales</taxon>
        <taxon>Pseudomonadaceae</taxon>
        <taxon>Pseudomonas</taxon>
    </lineage>
</organism>
<evidence type="ECO:0000313" key="2">
    <source>
        <dbReference type="Proteomes" id="UP001049200"/>
    </source>
</evidence>
<reference evidence="1" key="1">
    <citation type="submission" date="2021-06" db="EMBL/GenBank/DDBJ databases">
        <title>Updating the genus Pseudomonas: Description of 43 new species and partition of the Pseudomonas putida group.</title>
        <authorList>
            <person name="Girard L."/>
            <person name="Lood C."/>
            <person name="Vandamme P."/>
            <person name="Rokni-Zadeh H."/>
            <person name="Van Noort V."/>
            <person name="Hofte M."/>
            <person name="Lavigne R."/>
            <person name="De Mot R."/>
        </authorList>
    </citation>
    <scope>NUCLEOTIDE SEQUENCE</scope>
    <source>
        <strain evidence="1">SWRI74</strain>
    </source>
</reference>
<dbReference type="EMBL" id="JAHSTU010000003">
    <property type="protein sequence ID" value="MBV4521175.1"/>
    <property type="molecule type" value="Genomic_DNA"/>
</dbReference>
<name>A0ABS6QQI4_9PSED</name>
<gene>
    <name evidence="1" type="ORF">KVG88_14000</name>
</gene>
<protein>
    <recommendedName>
        <fullName evidence="3">N-ethylmaleimide reductase</fullName>
    </recommendedName>
</protein>
<dbReference type="RefSeq" id="WP_217871787.1">
    <property type="nucleotide sequence ID" value="NZ_JAHSTU010000003.1"/>
</dbReference>
<dbReference type="Proteomes" id="UP001049200">
    <property type="component" value="Unassembled WGS sequence"/>
</dbReference>
<dbReference type="PANTHER" id="PTHR22893">
    <property type="entry name" value="NADH OXIDOREDUCTASE-RELATED"/>
    <property type="match status" value="1"/>
</dbReference>
<proteinExistence type="predicted"/>
<evidence type="ECO:0008006" key="3">
    <source>
        <dbReference type="Google" id="ProtNLM"/>
    </source>
</evidence>
<comment type="caution">
    <text evidence="1">The sequence shown here is derived from an EMBL/GenBank/DDBJ whole genome shotgun (WGS) entry which is preliminary data.</text>
</comment>
<keyword evidence="2" id="KW-1185">Reference proteome</keyword>
<dbReference type="PANTHER" id="PTHR22893:SF91">
    <property type="entry name" value="NADPH DEHYDROGENASE 2-RELATED"/>
    <property type="match status" value="1"/>
</dbReference>